<proteinExistence type="predicted"/>
<evidence type="ECO:0000313" key="2">
    <source>
        <dbReference type="Proteomes" id="UP000499080"/>
    </source>
</evidence>
<dbReference type="AlphaFoldDB" id="A0A4Y2CPG7"/>
<dbReference type="EMBL" id="BGPR01000216">
    <property type="protein sequence ID" value="GBM05647.1"/>
    <property type="molecule type" value="Genomic_DNA"/>
</dbReference>
<comment type="caution">
    <text evidence="1">The sequence shown here is derived from an EMBL/GenBank/DDBJ whole genome shotgun (WGS) entry which is preliminary data.</text>
</comment>
<organism evidence="1 2">
    <name type="scientific">Araneus ventricosus</name>
    <name type="common">Orbweaver spider</name>
    <name type="synonym">Epeira ventricosa</name>
    <dbReference type="NCBI Taxonomy" id="182803"/>
    <lineage>
        <taxon>Eukaryota</taxon>
        <taxon>Metazoa</taxon>
        <taxon>Ecdysozoa</taxon>
        <taxon>Arthropoda</taxon>
        <taxon>Chelicerata</taxon>
        <taxon>Arachnida</taxon>
        <taxon>Araneae</taxon>
        <taxon>Araneomorphae</taxon>
        <taxon>Entelegynae</taxon>
        <taxon>Araneoidea</taxon>
        <taxon>Araneidae</taxon>
        <taxon>Araneus</taxon>
    </lineage>
</organism>
<evidence type="ECO:0000313" key="1">
    <source>
        <dbReference type="EMBL" id="GBM05647.1"/>
    </source>
</evidence>
<sequence length="133" mass="15514">MKQLCSRGNVEDTALMQYFIKGIPDSVIRKHILYGCQNLSEFKKKLRVYDKTRPDYDKAKRNKPKFGNETKDRIKAPKIEYKDKFKDTKLIKHSMLQLRCSTDMNQAYVRIKLRESNVSSVIDSGIILLRIAG</sequence>
<dbReference type="Proteomes" id="UP000499080">
    <property type="component" value="Unassembled WGS sequence"/>
</dbReference>
<protein>
    <submittedName>
        <fullName evidence="1">Uncharacterized protein</fullName>
    </submittedName>
</protein>
<dbReference type="OrthoDB" id="6509069at2759"/>
<keyword evidence="2" id="KW-1185">Reference proteome</keyword>
<reference evidence="1 2" key="1">
    <citation type="journal article" date="2019" name="Sci. Rep.">
        <title>Orb-weaving spider Araneus ventricosus genome elucidates the spidroin gene catalogue.</title>
        <authorList>
            <person name="Kono N."/>
            <person name="Nakamura H."/>
            <person name="Ohtoshi R."/>
            <person name="Moran D.A.P."/>
            <person name="Shinohara A."/>
            <person name="Yoshida Y."/>
            <person name="Fujiwara M."/>
            <person name="Mori M."/>
            <person name="Tomita M."/>
            <person name="Arakawa K."/>
        </authorList>
    </citation>
    <scope>NUCLEOTIDE SEQUENCE [LARGE SCALE GENOMIC DNA]</scope>
</reference>
<accession>A0A4Y2CPG7</accession>
<name>A0A4Y2CPG7_ARAVE</name>
<gene>
    <name evidence="1" type="ORF">AVEN_202272_1</name>
</gene>